<dbReference type="PANTHER" id="PTHR12350:SF19">
    <property type="entry name" value="SET DOMAIN-CONTAINING PROTEIN"/>
    <property type="match status" value="1"/>
</dbReference>
<dbReference type="PROSITE" id="PS50280">
    <property type="entry name" value="SET"/>
    <property type="match status" value="1"/>
</dbReference>
<dbReference type="PANTHER" id="PTHR12350">
    <property type="entry name" value="HISTONE-LYSINE N-METHYLTRANSFERASE-RELATED"/>
    <property type="match status" value="1"/>
</dbReference>
<gene>
    <name evidence="3" type="ORF">E5A73_18225</name>
</gene>
<dbReference type="GO" id="GO:0008168">
    <property type="term" value="F:methyltransferase activity"/>
    <property type="evidence" value="ECO:0007669"/>
    <property type="project" value="UniProtKB-KW"/>
</dbReference>
<dbReference type="InterPro" id="IPR046341">
    <property type="entry name" value="SET_dom_sf"/>
</dbReference>
<keyword evidence="1" id="KW-0472">Membrane</keyword>
<feature type="transmembrane region" description="Helical" evidence="1">
    <location>
        <begin position="91"/>
        <end position="108"/>
    </location>
</feature>
<keyword evidence="1" id="KW-1133">Transmembrane helix</keyword>
<accession>A0A4S1X334</accession>
<proteinExistence type="predicted"/>
<dbReference type="InterPro" id="IPR001214">
    <property type="entry name" value="SET_dom"/>
</dbReference>
<feature type="transmembrane region" description="Helical" evidence="1">
    <location>
        <begin position="145"/>
        <end position="164"/>
    </location>
</feature>
<dbReference type="SUPFAM" id="SSF82199">
    <property type="entry name" value="SET domain"/>
    <property type="match status" value="1"/>
</dbReference>
<feature type="transmembrane region" description="Helical" evidence="1">
    <location>
        <begin position="114"/>
        <end position="133"/>
    </location>
</feature>
<evidence type="ECO:0000313" key="4">
    <source>
        <dbReference type="Proteomes" id="UP000306147"/>
    </source>
</evidence>
<evidence type="ECO:0000256" key="1">
    <source>
        <dbReference type="SAM" id="Phobius"/>
    </source>
</evidence>
<keyword evidence="3" id="KW-0808">Transferase</keyword>
<dbReference type="GO" id="GO:0032259">
    <property type="term" value="P:methylation"/>
    <property type="evidence" value="ECO:0007669"/>
    <property type="project" value="UniProtKB-KW"/>
</dbReference>
<feature type="domain" description="SET" evidence="2">
    <location>
        <begin position="213"/>
        <end position="320"/>
    </location>
</feature>
<keyword evidence="4" id="KW-1185">Reference proteome</keyword>
<dbReference type="Gene3D" id="2.170.270.10">
    <property type="entry name" value="SET domain"/>
    <property type="match status" value="1"/>
</dbReference>
<dbReference type="AlphaFoldDB" id="A0A4S1X334"/>
<keyword evidence="3" id="KW-0489">Methyltransferase</keyword>
<evidence type="ECO:0000313" key="3">
    <source>
        <dbReference type="EMBL" id="TGX50349.1"/>
    </source>
</evidence>
<dbReference type="Pfam" id="PF00856">
    <property type="entry name" value="SET"/>
    <property type="match status" value="1"/>
</dbReference>
<feature type="transmembrane region" description="Helical" evidence="1">
    <location>
        <begin position="6"/>
        <end position="25"/>
    </location>
</feature>
<evidence type="ECO:0000259" key="2">
    <source>
        <dbReference type="PROSITE" id="PS50280"/>
    </source>
</evidence>
<feature type="transmembrane region" description="Helical" evidence="1">
    <location>
        <begin position="60"/>
        <end position="79"/>
    </location>
</feature>
<protein>
    <submittedName>
        <fullName evidence="3">SET domain-containing protein-lysine N-methyltransferase</fullName>
    </submittedName>
</protein>
<sequence>MGLGIWFVLAIGLSFSGYAVYLLGLRRQTVRPNRASWLIWAAATSLEALTYAAVNPDAPQGWVFALSAVACIAVTLAIWRRSAWAPPSPTETFCIAASLTALLLWLVFREAFWAHMLVVAAVPVSFWPTWASVWADRSRERSPAWGLWTFGDLATLLIAVRGAELGLAELGYILVELLCHASVWFLIGLATINPVRAFGVRRGGLRIFDRYRPSNNLFKVGDNHLGKAVFAAASFAEGDILLEFTGRRLPAHRVPSLMRGRGDRFVQVAPDHYMGPSGQLDDLVNHSCAPNAGLRFTEDGVFLVAVRAIDPGEEIAWDYSTTLRESNWHMLCRCEAPECRRVIGDFDTLDAERQEWFRGRNLVAPYLRRRDEVGAKRAAG</sequence>
<dbReference type="Proteomes" id="UP000306147">
    <property type="component" value="Unassembled WGS sequence"/>
</dbReference>
<dbReference type="EMBL" id="SRXT01000007">
    <property type="protein sequence ID" value="TGX50349.1"/>
    <property type="molecule type" value="Genomic_DNA"/>
</dbReference>
<dbReference type="SMART" id="SM00317">
    <property type="entry name" value="SET"/>
    <property type="match status" value="1"/>
</dbReference>
<keyword evidence="1" id="KW-0812">Transmembrane</keyword>
<reference evidence="3 4" key="1">
    <citation type="submission" date="2019-04" db="EMBL/GenBank/DDBJ databases">
        <title>Sphingomonas psychrotolerans sp. nov., isolated from soil in the Tianshan Mountains, Xinjiang, China.</title>
        <authorList>
            <person name="Luo Y."/>
            <person name="Sheng H."/>
        </authorList>
    </citation>
    <scope>NUCLEOTIDE SEQUENCE [LARGE SCALE GENOMIC DNA]</scope>
    <source>
        <strain evidence="3 4">ZFGT-11</strain>
    </source>
</reference>
<name>A0A4S1X334_9SPHN</name>
<dbReference type="InterPro" id="IPR053201">
    <property type="entry name" value="Flavunoidine_N-MTase"/>
</dbReference>
<organism evidence="3 4">
    <name type="scientific">Sphingomonas gei</name>
    <dbReference type="NCBI Taxonomy" id="1395960"/>
    <lineage>
        <taxon>Bacteria</taxon>
        <taxon>Pseudomonadati</taxon>
        <taxon>Pseudomonadota</taxon>
        <taxon>Alphaproteobacteria</taxon>
        <taxon>Sphingomonadales</taxon>
        <taxon>Sphingomonadaceae</taxon>
        <taxon>Sphingomonas</taxon>
    </lineage>
</organism>
<dbReference type="RefSeq" id="WP_135965266.1">
    <property type="nucleotide sequence ID" value="NZ_SRXT01000007.1"/>
</dbReference>
<comment type="caution">
    <text evidence="3">The sequence shown here is derived from an EMBL/GenBank/DDBJ whole genome shotgun (WGS) entry which is preliminary data.</text>
</comment>
<feature type="transmembrane region" description="Helical" evidence="1">
    <location>
        <begin position="170"/>
        <end position="192"/>
    </location>
</feature>
<dbReference type="OrthoDB" id="9804945at2"/>